<dbReference type="Proteomes" id="UP000749559">
    <property type="component" value="Unassembled WGS sequence"/>
</dbReference>
<evidence type="ECO:0000313" key="1">
    <source>
        <dbReference type="EMBL" id="CAH1796292.1"/>
    </source>
</evidence>
<dbReference type="InterPro" id="IPR000421">
    <property type="entry name" value="FA58C"/>
</dbReference>
<dbReference type="Pfam" id="PF00754">
    <property type="entry name" value="F5_F8_type_C"/>
    <property type="match status" value="1"/>
</dbReference>
<protein>
    <submittedName>
        <fullName evidence="1">Uncharacterized protein</fullName>
    </submittedName>
</protein>
<dbReference type="PROSITE" id="PS50022">
    <property type="entry name" value="FA58C_3"/>
    <property type="match status" value="1"/>
</dbReference>
<dbReference type="AlphaFoldDB" id="A0A8J1TWE4"/>
<reference evidence="1" key="1">
    <citation type="submission" date="2022-03" db="EMBL/GenBank/DDBJ databases">
        <authorList>
            <person name="Martin C."/>
        </authorList>
    </citation>
    <scope>NUCLEOTIDE SEQUENCE</scope>
</reference>
<proteinExistence type="predicted"/>
<sequence>MELGSLAIGFLRVHFCIQCALHNVDGLGYTYQYDAQIESTVKAEDVDGYPDSTWDQNNPMKHRDLCRHWCNCNRDCTSVDFNDGNGECKYHLGSIDWDGSNGGDKWKTGGGNYHMRKMKNCVDNTDLTFDSLPDSAFEASSVYTGDTIQGPYYAYKSRLSNPQGWYADVTQTGDVWIQVTFNEIRLVSAIETLASAQNCSTCIGEGWSKKVNIYYRTSLQHKWKSYMMYGVSIVEELDTNGDDHKIVTNNIQIPFEALQVKMVIIDHQDFYGTRWDMRTCQFKPDPKVGSQQSSLRLGMDQAGNVSPSETLYVRSRIQCNSECSRRGHHAFNYQYNVANGQKHLCECIYNKCAPLVTRHGFQYFEKND</sequence>
<dbReference type="SUPFAM" id="SSF49785">
    <property type="entry name" value="Galactose-binding domain-like"/>
    <property type="match status" value="1"/>
</dbReference>
<gene>
    <name evidence="1" type="ORF">OFUS_LOCUS20718</name>
</gene>
<comment type="caution">
    <text evidence="1">The sequence shown here is derived from an EMBL/GenBank/DDBJ whole genome shotgun (WGS) entry which is preliminary data.</text>
</comment>
<organism evidence="1 2">
    <name type="scientific">Owenia fusiformis</name>
    <name type="common">Polychaete worm</name>
    <dbReference type="NCBI Taxonomy" id="6347"/>
    <lineage>
        <taxon>Eukaryota</taxon>
        <taxon>Metazoa</taxon>
        <taxon>Spiralia</taxon>
        <taxon>Lophotrochozoa</taxon>
        <taxon>Annelida</taxon>
        <taxon>Polychaeta</taxon>
        <taxon>Sedentaria</taxon>
        <taxon>Canalipalpata</taxon>
        <taxon>Sabellida</taxon>
        <taxon>Oweniida</taxon>
        <taxon>Oweniidae</taxon>
        <taxon>Owenia</taxon>
    </lineage>
</organism>
<evidence type="ECO:0000313" key="2">
    <source>
        <dbReference type="Proteomes" id="UP000749559"/>
    </source>
</evidence>
<name>A0A8J1TWE4_OWEFU</name>
<dbReference type="Gene3D" id="2.60.120.260">
    <property type="entry name" value="Galactose-binding domain-like"/>
    <property type="match status" value="1"/>
</dbReference>
<accession>A0A8J1TWE4</accession>
<dbReference type="EMBL" id="CAIIXF020000010">
    <property type="protein sequence ID" value="CAH1796292.1"/>
    <property type="molecule type" value="Genomic_DNA"/>
</dbReference>
<dbReference type="InterPro" id="IPR008979">
    <property type="entry name" value="Galactose-bd-like_sf"/>
</dbReference>
<keyword evidence="2" id="KW-1185">Reference proteome</keyword>